<dbReference type="Gene3D" id="2.40.40.20">
    <property type="match status" value="1"/>
</dbReference>
<dbReference type="Gene3D" id="3.30.1490.180">
    <property type="entry name" value="RNA polymerase ii"/>
    <property type="match status" value="1"/>
</dbReference>
<keyword evidence="9" id="KW-0460">Magnesium</keyword>
<comment type="catalytic activity">
    <reaction evidence="12 14">
        <text>RNA(n) + a ribonucleoside 5'-triphosphate = RNA(n+1) + diphosphate</text>
        <dbReference type="Rhea" id="RHEA:21248"/>
        <dbReference type="Rhea" id="RHEA-COMP:14527"/>
        <dbReference type="Rhea" id="RHEA-COMP:17342"/>
        <dbReference type="ChEBI" id="CHEBI:33019"/>
        <dbReference type="ChEBI" id="CHEBI:61557"/>
        <dbReference type="ChEBI" id="CHEBI:140395"/>
        <dbReference type="EC" id="2.7.7.6"/>
    </reaction>
</comment>
<dbReference type="InterPro" id="IPR007066">
    <property type="entry name" value="RNA_pol_Rpb1_3"/>
</dbReference>
<dbReference type="InterPro" id="IPR035698">
    <property type="entry name" value="RNAP_III_Rpc1_C"/>
</dbReference>
<organism evidence="17">
    <name type="scientific">Auxenochlorella protothecoides</name>
    <name type="common">Green microalga</name>
    <name type="synonym">Chlorella protothecoides</name>
    <dbReference type="NCBI Taxonomy" id="3075"/>
    <lineage>
        <taxon>Eukaryota</taxon>
        <taxon>Viridiplantae</taxon>
        <taxon>Chlorophyta</taxon>
        <taxon>core chlorophytes</taxon>
        <taxon>Trebouxiophyceae</taxon>
        <taxon>Chlorellales</taxon>
        <taxon>Chlorellaceae</taxon>
        <taxon>Auxenochlorella</taxon>
    </lineage>
</organism>
<evidence type="ECO:0000256" key="15">
    <source>
        <dbReference type="SAM" id="MobiDB-lite"/>
    </source>
</evidence>
<evidence type="ECO:0000256" key="7">
    <source>
        <dbReference type="ARBA" id="ARBA00022723"/>
    </source>
</evidence>
<dbReference type="InterPro" id="IPR038120">
    <property type="entry name" value="Rpb1_funnel_sf"/>
</dbReference>
<keyword evidence="8" id="KW-0862">Zinc</keyword>
<dbReference type="InterPro" id="IPR007083">
    <property type="entry name" value="RNA_pol_Rpb1_4"/>
</dbReference>
<dbReference type="InterPro" id="IPR042102">
    <property type="entry name" value="RNA_pol_Rpb1_3_sf"/>
</dbReference>
<keyword evidence="7" id="KW-0479">Metal-binding</keyword>
<dbReference type="Pfam" id="PF00623">
    <property type="entry name" value="RNA_pol_Rpb1_2"/>
    <property type="match status" value="1"/>
</dbReference>
<dbReference type="InterPro" id="IPR000722">
    <property type="entry name" value="RNA_pol_asu"/>
</dbReference>
<dbReference type="GO" id="GO:0003899">
    <property type="term" value="F:DNA-directed RNA polymerase activity"/>
    <property type="evidence" value="ECO:0007669"/>
    <property type="project" value="UniProtKB-EC"/>
</dbReference>
<feature type="compositionally biased region" description="Basic and acidic residues" evidence="15">
    <location>
        <begin position="1016"/>
        <end position="1029"/>
    </location>
</feature>
<dbReference type="Proteomes" id="UP000279271">
    <property type="component" value="Unassembled WGS sequence"/>
</dbReference>
<evidence type="ECO:0000256" key="3">
    <source>
        <dbReference type="ARBA" id="ARBA00011206"/>
    </source>
</evidence>
<evidence type="ECO:0000256" key="2">
    <source>
        <dbReference type="ARBA" id="ARBA00007207"/>
    </source>
</evidence>
<dbReference type="PANTHER" id="PTHR48446">
    <property type="entry name" value="DNA-DIRECTED RNA POLYMERASE SUBUNIT BETA' N-TERMINAL SECTION"/>
    <property type="match status" value="1"/>
</dbReference>
<dbReference type="InterPro" id="IPR007081">
    <property type="entry name" value="RNA_pol_Rpb1_5"/>
</dbReference>
<dbReference type="FunFam" id="1.10.150.390:FF:000004">
    <property type="entry name" value="DNA-directed RNA polymerase subunit"/>
    <property type="match status" value="1"/>
</dbReference>
<evidence type="ECO:0000259" key="16">
    <source>
        <dbReference type="SMART" id="SM00663"/>
    </source>
</evidence>
<sequence>MAGARPAPPGPAERSKLCSSKESYEEPNVPRRIKQLRFSLMSPSEIIQTSEMHVYERALYKMPERRPQPNGVLDGRLGVSNKRAICETCGQHLSDCTGHFGYIKLELPVFHIGYLKNTVQILQCVCKTCSRVLLPAGERSAFLRRFRSLRTERVQREAVFKRVLDRCKRTKLCPHCGAENGVVKKVTGTLKIIHDPFTRNKGRADVIQDDLAMACQYNDQLRGNLARVMDDLNPLRVRQLFTNIPQADLELLDVAGRPEDLLISAVPVPPVCIRPSVEMDAGAGSNEDDITMRLANIVETNATLRQDLAAGAPASNLMEHWDYLQFLCATVINSDLPGLSAMYQTGGAKPTRGLVQRLKGKQGRFRGNLSGKRVDFSGRTVISPDPNLRVSEVCVPRLMALTLTYPERVTAHNMEKLKQRVLAGASHWPGASFVIFPNGDKVFLRFGDRRRIASELKIGDIVERHLEDGDIVLFNRQPSLHRMSIMAHRARVMPWRTLRFNECVCSPYNADFDGDEMNIHVPQTEEARAEALQLMGVVNNLCTPKNGEILVAATQDFLTSAYLLTSKDKFFTRPKLAQALAYLTDNRQDIELPPPAIVKPLELWTGKQVFTMLLRPNSRVKLFVSLETAEKIYTKQGQHMCPADGYVCFHNSHLICGRLGKVTLGGGNKAGLFQVLMADYSAAVAAEAMSRLAKLSARFIGDQGFSIGIDDVTPAPELQRAKAATLAAGYGQCDDFIAAYGRGKLALQPGCNAEESLEASVTGVLNNIREQAAKVCMASLHPLNSPLIMSQCGSKGSPINIAQMVACVGQQSVGGKRTPNGFTDRSLPHFPRGDCTPAGKGFVANSFYSGLTPTEFFFHTMAGREGLVDTAVKTAETGYMSRRLMKALEDLYAHYDGTVRNAAGGVVQLQYGEDGMDPVGMEGKDGEPVAFQRVLALVKATGAGAAGRAGGAGMMASSAASGGVASVVQASSGGAHDGAQRDASEAATGEAERDASAAAQGTGHGATHDATGSPRRPREGGEGAAKEEIAAPGARLSTQACPLPAELEAAVAQVLGQGTFGEGSPFSSAAFRDRLATFLAEQVAALRAARARLGLPADARGAGHLEHLVRVQALTREALAGFVAQCAARYERKRIEPGATVGAFGAQSIGEPGTQMTLKTFHFAGVASMNVTLGVPRLKEIINAAKNISTPLMQVALSVDGSEQAARIVKGRLERTRLGGVAASIRIMLKPSGSHVQVRLDMENIHKLQLGLNASTVKLALMEAPKLKLKAEHILTLGEDQLEVRPPLEPARVPVLFQLQTLENALPGVIVRGIPTVERAVINKKQGGGFNLLVEGTNLAAVMGTPGVAGLATRSNHVAEVVATLGIEAARATVMEEIAYTMGQHGMAIDARHTMLLADCMTARGEVLGITRFGIAKMKDSVLMLASFEKTTDHLFDAALHGRVDDITGVSESIIMGIPMPTGTGLMKVLQRAPPGKVLARRPAPLLA</sequence>
<dbReference type="GO" id="GO:0003677">
    <property type="term" value="F:DNA binding"/>
    <property type="evidence" value="ECO:0007669"/>
    <property type="project" value="InterPro"/>
</dbReference>
<dbReference type="SUPFAM" id="SSF64484">
    <property type="entry name" value="beta and beta-prime subunits of DNA dependent RNA-polymerase"/>
    <property type="match status" value="1"/>
</dbReference>
<evidence type="ECO:0000313" key="18">
    <source>
        <dbReference type="EMBL" id="RMZ55924.1"/>
    </source>
</evidence>
<keyword evidence="10 14" id="KW-0804">Transcription</keyword>
<dbReference type="FunFam" id="1.10.274.100:FF:000008">
    <property type="entry name" value="DNA-directed RNA polymerase subunit"/>
    <property type="match status" value="1"/>
</dbReference>
<dbReference type="EC" id="2.7.7.6" evidence="14"/>
<comment type="subcellular location">
    <subcellularLocation>
        <location evidence="1">Nucleus</location>
    </subcellularLocation>
</comment>
<dbReference type="Gene3D" id="6.10.250.2940">
    <property type="match status" value="1"/>
</dbReference>
<keyword evidence="4 14" id="KW-0240">DNA-directed RNA polymerase</keyword>
<dbReference type="GO" id="GO:0000428">
    <property type="term" value="C:DNA-directed RNA polymerase complex"/>
    <property type="evidence" value="ECO:0007669"/>
    <property type="project" value="UniProtKB-KW"/>
</dbReference>
<dbReference type="NCBIfam" id="NF006336">
    <property type="entry name" value="PRK08566.1"/>
    <property type="match status" value="1"/>
</dbReference>
<protein>
    <recommendedName>
        <fullName evidence="14">DNA-directed RNA polymerase subunit</fullName>
        <ecNumber evidence="14">2.7.7.6</ecNumber>
    </recommendedName>
</protein>
<evidence type="ECO:0000256" key="10">
    <source>
        <dbReference type="ARBA" id="ARBA00023163"/>
    </source>
</evidence>
<gene>
    <name evidence="18" type="ORF">APUTEX25_004348</name>
    <name evidence="17" type="ORF">g.6263</name>
</gene>
<dbReference type="FunFam" id="1.10.132.30:FF:000001">
    <property type="entry name" value="DNA-directed RNA polymerase subunit"/>
    <property type="match status" value="1"/>
</dbReference>
<proteinExistence type="inferred from homology"/>
<dbReference type="PANTHER" id="PTHR48446:SF1">
    <property type="entry name" value="DNA-DIRECTED RNA POLYMERASE SUBUNIT BETA' N-TERMINAL SECTION"/>
    <property type="match status" value="1"/>
</dbReference>
<accession>A0A1D1ZYQ4</accession>
<dbReference type="SMART" id="SM00663">
    <property type="entry name" value="RPOLA_N"/>
    <property type="match status" value="1"/>
</dbReference>
<dbReference type="Gene3D" id="1.10.274.100">
    <property type="entry name" value="RNA polymerase Rpb1, domain 3"/>
    <property type="match status" value="1"/>
</dbReference>
<dbReference type="EMBL" id="GDKF01006631">
    <property type="protein sequence ID" value="JAT71991.1"/>
    <property type="molecule type" value="Transcribed_RNA"/>
</dbReference>
<keyword evidence="11" id="KW-0539">Nucleus</keyword>
<dbReference type="CDD" id="cd02736">
    <property type="entry name" value="RNAP_III_Rpc1_C"/>
    <property type="match status" value="1"/>
</dbReference>
<feature type="compositionally biased region" description="Pro residues" evidence="15">
    <location>
        <begin position="1"/>
        <end position="11"/>
    </location>
</feature>
<dbReference type="Pfam" id="PF04997">
    <property type="entry name" value="RNA_pol_Rpb1_1"/>
    <property type="match status" value="1"/>
</dbReference>
<evidence type="ECO:0000256" key="1">
    <source>
        <dbReference type="ARBA" id="ARBA00004123"/>
    </source>
</evidence>
<comment type="similarity">
    <text evidence="2">Belongs to the RNA polymerase beta' chain family. RpoC1 subfamily.</text>
</comment>
<feature type="region of interest" description="Disordered" evidence="15">
    <location>
        <begin position="970"/>
        <end position="1033"/>
    </location>
</feature>
<evidence type="ECO:0000256" key="14">
    <source>
        <dbReference type="RuleBase" id="RU004279"/>
    </source>
</evidence>
<dbReference type="InterPro" id="IPR015700">
    <property type="entry name" value="RPC1"/>
</dbReference>
<dbReference type="Gene3D" id="1.10.132.30">
    <property type="match status" value="1"/>
</dbReference>
<dbReference type="Gene3D" id="4.10.860.120">
    <property type="entry name" value="RNA polymerase II, clamp domain"/>
    <property type="match status" value="1"/>
</dbReference>
<evidence type="ECO:0000256" key="13">
    <source>
        <dbReference type="ARBA" id="ARBA00058108"/>
    </source>
</evidence>
<dbReference type="InterPro" id="IPR006592">
    <property type="entry name" value="RNA_pol_N"/>
</dbReference>
<dbReference type="GO" id="GO:0005634">
    <property type="term" value="C:nucleus"/>
    <property type="evidence" value="ECO:0007669"/>
    <property type="project" value="UniProtKB-SubCell"/>
</dbReference>
<name>A0A1D1ZYQ4_AUXPR</name>
<dbReference type="Pfam" id="PF05000">
    <property type="entry name" value="RNA_pol_Rpb1_4"/>
    <property type="match status" value="1"/>
</dbReference>
<keyword evidence="5 14" id="KW-0808">Transferase</keyword>
<dbReference type="InterPro" id="IPR044893">
    <property type="entry name" value="RNA_pol_Rpb1_clamp_domain"/>
</dbReference>
<reference evidence="17" key="1">
    <citation type="submission" date="2015-08" db="EMBL/GenBank/DDBJ databases">
        <authorList>
            <person name="Babu N.S."/>
            <person name="Beckwith C.J."/>
            <person name="Beseler K.G."/>
            <person name="Brison A."/>
            <person name="Carone J.V."/>
            <person name="Caskin T.P."/>
            <person name="Diamond M."/>
            <person name="Durham M.E."/>
            <person name="Foxe J.M."/>
            <person name="Go M."/>
            <person name="Henderson B.A."/>
            <person name="Jones I.B."/>
            <person name="McGettigan J.A."/>
            <person name="Micheletti S.J."/>
            <person name="Nasrallah M.E."/>
            <person name="Ortiz D."/>
            <person name="Piller C.R."/>
            <person name="Privatt S.R."/>
            <person name="Schneider S.L."/>
            <person name="Sharp S."/>
            <person name="Smith T.C."/>
            <person name="Stanton J.D."/>
            <person name="Ullery H.E."/>
            <person name="Wilson R.J."/>
            <person name="Serrano M.G."/>
            <person name="Buck G."/>
            <person name="Lee V."/>
            <person name="Wang Y."/>
            <person name="Carvalho R."/>
            <person name="Voegtly L."/>
            <person name="Shi R."/>
            <person name="Duckworth R."/>
            <person name="Johnson A."/>
            <person name="Loviza R."/>
            <person name="Walstead R."/>
            <person name="Shah Z."/>
            <person name="Kiflezghi M."/>
            <person name="Wade K."/>
            <person name="Ball S.L."/>
            <person name="Bradley K.W."/>
            <person name="Asai D.J."/>
            <person name="Bowman C.A."/>
            <person name="Russell D.A."/>
            <person name="Pope W.H."/>
            <person name="Jacobs-Sera D."/>
            <person name="Hendrix R.W."/>
            <person name="Hatfull G.F."/>
        </authorList>
    </citation>
    <scope>NUCLEOTIDE SEQUENCE</scope>
</reference>
<dbReference type="Pfam" id="PF04998">
    <property type="entry name" value="RNA_pol_Rpb1_5"/>
    <property type="match status" value="1"/>
</dbReference>
<reference evidence="19" key="2">
    <citation type="journal article" date="2018" name="Algal Res.">
        <title>Characterization of plant carbon substrate utilization by Auxenochlorella protothecoides.</title>
        <authorList>
            <person name="Vogler B.W."/>
            <person name="Starkenburg S.R."/>
            <person name="Sudasinghe N."/>
            <person name="Schambach J.Y."/>
            <person name="Rollin J.A."/>
            <person name="Pattathil S."/>
            <person name="Barry A.N."/>
        </authorList>
    </citation>
    <scope>NUCLEOTIDE SEQUENCE [LARGE SCALE GENOMIC DNA]</scope>
    <source>
        <strain evidence="19">UTEX 25</strain>
    </source>
</reference>
<feature type="region of interest" description="Disordered" evidence="15">
    <location>
        <begin position="1"/>
        <end position="26"/>
    </location>
</feature>
<dbReference type="EMBL" id="QOKY01000154">
    <property type="protein sequence ID" value="RMZ55924.1"/>
    <property type="molecule type" value="Genomic_DNA"/>
</dbReference>
<dbReference type="Pfam" id="PF04983">
    <property type="entry name" value="RNA_pol_Rpb1_3"/>
    <property type="match status" value="1"/>
</dbReference>
<reference evidence="18" key="4">
    <citation type="submission" date="2018-11" db="EMBL/GenBank/DDBJ databases">
        <title>Characterization of plant carbon substrate utilization by Auxenochlorella protothecoides.</title>
        <authorList>
            <person name="Vogler B.W."/>
            <person name="Starkenburg S.R."/>
            <person name="Sudasinghe N."/>
            <person name="Schambach J.Y."/>
            <person name="Rollin J.A."/>
            <person name="Pattathil S."/>
            <person name="Barry A.N."/>
        </authorList>
    </citation>
    <scope>NUCLEOTIDE SEQUENCE [LARGE SCALE GENOMIC DNA]</scope>
    <source>
        <strain evidence="18">UTEX 25</strain>
    </source>
</reference>
<dbReference type="FunFam" id="2.40.40.20:FF:000019">
    <property type="entry name" value="DNA-directed RNA polymerase II subunit RPB1"/>
    <property type="match status" value="1"/>
</dbReference>
<keyword evidence="6 14" id="KW-0548">Nucleotidyltransferase</keyword>
<evidence type="ECO:0000313" key="19">
    <source>
        <dbReference type="Proteomes" id="UP000279271"/>
    </source>
</evidence>
<comment type="function">
    <text evidence="13">DNA-dependent RNA polymerase catalyzes the transcription of DNA into RNA using the four ribonucleoside triphosphates as substrates. Largest and catalytic core component of RNA polymerase III which synthesizes small RNAs, such as 5S rRNA and tRNAs. Forms the polymerase active center together with the second largest subunit. A single-stranded DNA template strand of the promoter is positioned within the central active site cleft of Pol III. A bridging helix emanates from RPC1 and crosses the cleft near the catalytic site and is thought to promote translocation of Pol III by acting as a ratchet that moves the RNA-DNA hybrid through the active site by switching from straight to bent conformations at each step of nucleotide addition.</text>
</comment>
<feature type="domain" description="RNA polymerase N-terminal" evidence="16">
    <location>
        <begin position="259"/>
        <end position="565"/>
    </location>
</feature>
<evidence type="ECO:0000256" key="6">
    <source>
        <dbReference type="ARBA" id="ARBA00022695"/>
    </source>
</evidence>
<evidence type="ECO:0000256" key="9">
    <source>
        <dbReference type="ARBA" id="ARBA00022842"/>
    </source>
</evidence>
<evidence type="ECO:0000256" key="5">
    <source>
        <dbReference type="ARBA" id="ARBA00022679"/>
    </source>
</evidence>
<comment type="subunit">
    <text evidence="3">Component of the RNA polymerase III (Pol III) complex consisting of 17 subunits.</text>
</comment>
<dbReference type="CDD" id="cd02583">
    <property type="entry name" value="RNAP_III_RPC1_N"/>
    <property type="match status" value="1"/>
</dbReference>
<dbReference type="InterPro" id="IPR035697">
    <property type="entry name" value="RNAP_III_RPC1_N"/>
</dbReference>
<evidence type="ECO:0000256" key="11">
    <source>
        <dbReference type="ARBA" id="ARBA00023242"/>
    </source>
</evidence>
<dbReference type="GO" id="GO:0046872">
    <property type="term" value="F:metal ion binding"/>
    <property type="evidence" value="ECO:0007669"/>
    <property type="project" value="UniProtKB-KW"/>
</dbReference>
<evidence type="ECO:0000256" key="12">
    <source>
        <dbReference type="ARBA" id="ARBA00048552"/>
    </source>
</evidence>
<dbReference type="FunFam" id="4.10.860.120:FF:000004">
    <property type="entry name" value="DNA-directed RNA polymerase subunit"/>
    <property type="match status" value="1"/>
</dbReference>
<dbReference type="GO" id="GO:0006351">
    <property type="term" value="P:DNA-templated transcription"/>
    <property type="evidence" value="ECO:0007669"/>
    <property type="project" value="InterPro"/>
</dbReference>
<evidence type="ECO:0000256" key="4">
    <source>
        <dbReference type="ARBA" id="ARBA00022478"/>
    </source>
</evidence>
<feature type="compositionally biased region" description="Basic and acidic residues" evidence="15">
    <location>
        <begin position="978"/>
        <end position="995"/>
    </location>
</feature>
<dbReference type="Gene3D" id="1.10.150.390">
    <property type="match status" value="1"/>
</dbReference>
<evidence type="ECO:0000256" key="8">
    <source>
        <dbReference type="ARBA" id="ARBA00022833"/>
    </source>
</evidence>
<dbReference type="InterPro" id="IPR007080">
    <property type="entry name" value="RNA_pol_Rpb1_1"/>
</dbReference>
<evidence type="ECO:0000313" key="17">
    <source>
        <dbReference type="EMBL" id="JAT71991.1"/>
    </source>
</evidence>
<reference evidence="18" key="3">
    <citation type="submission" date="2018-10" db="EMBL/GenBank/DDBJ databases">
        <authorList>
            <person name="Hovde B."/>
            <person name="Zhang X."/>
        </authorList>
    </citation>
    <scope>NUCLEOTIDE SEQUENCE [LARGE SCALE GENOMIC DNA]</scope>
    <source>
        <strain evidence="18">UTEX 25</strain>
    </source>
</reference>
<dbReference type="Gene3D" id="6.20.50.80">
    <property type="match status" value="1"/>
</dbReference>